<dbReference type="InterPro" id="IPR007667">
    <property type="entry name" value="Hypoxia_induced_domain"/>
</dbReference>
<reference evidence="12 13" key="1">
    <citation type="submission" date="2018-03" db="EMBL/GenBank/DDBJ databases">
        <title>Candida pseudohaemulonii genome assembly and annotation.</title>
        <authorList>
            <person name="Munoz J.F."/>
            <person name="Gade L.G."/>
            <person name="Chow N.A."/>
            <person name="Litvintseva A.P."/>
            <person name="Loparev V.N."/>
            <person name="Cuomo C.A."/>
        </authorList>
    </citation>
    <scope>NUCLEOTIDE SEQUENCE [LARGE SCALE GENOMIC DNA]</scope>
    <source>
        <strain evidence="12 13">B12108</strain>
    </source>
</reference>
<evidence type="ECO:0000256" key="3">
    <source>
        <dbReference type="ARBA" id="ARBA00022692"/>
    </source>
</evidence>
<keyword evidence="5 8" id="KW-0175">Coiled coil</keyword>
<dbReference type="EMBL" id="PYFQ01000016">
    <property type="protein sequence ID" value="PSK35376.1"/>
    <property type="molecule type" value="Genomic_DNA"/>
</dbReference>
<feature type="domain" description="HIG1" evidence="11">
    <location>
        <begin position="7"/>
        <end position="98"/>
    </location>
</feature>
<dbReference type="STRING" id="418784.A0A2P7YHD4"/>
<keyword evidence="13" id="KW-1185">Reference proteome</keyword>
<protein>
    <recommendedName>
        <fullName evidence="2">Respiratory supercomplex factor 1, mitochondrial</fullName>
    </recommendedName>
</protein>
<dbReference type="Gene3D" id="6.10.140.1320">
    <property type="match status" value="1"/>
</dbReference>
<evidence type="ECO:0000256" key="4">
    <source>
        <dbReference type="ARBA" id="ARBA00022989"/>
    </source>
</evidence>
<dbReference type="GO" id="GO:0033617">
    <property type="term" value="P:mitochondrial respiratory chain complex IV assembly"/>
    <property type="evidence" value="ECO:0007669"/>
    <property type="project" value="EnsemblFungi"/>
</dbReference>
<keyword evidence="3 10" id="KW-0812">Transmembrane</keyword>
<dbReference type="RefSeq" id="XP_024711892.1">
    <property type="nucleotide sequence ID" value="XM_024859940.1"/>
</dbReference>
<dbReference type="GO" id="GO:0010155">
    <property type="term" value="P:regulation of proton transport"/>
    <property type="evidence" value="ECO:0007669"/>
    <property type="project" value="EnsemblFungi"/>
</dbReference>
<evidence type="ECO:0000256" key="9">
    <source>
        <dbReference type="SAM" id="MobiDB-lite"/>
    </source>
</evidence>
<organism evidence="12 13">
    <name type="scientific">Candidozyma pseudohaemuli</name>
    <dbReference type="NCBI Taxonomy" id="418784"/>
    <lineage>
        <taxon>Eukaryota</taxon>
        <taxon>Fungi</taxon>
        <taxon>Dikarya</taxon>
        <taxon>Ascomycota</taxon>
        <taxon>Saccharomycotina</taxon>
        <taxon>Pichiomycetes</taxon>
        <taxon>Metschnikowiaceae</taxon>
        <taxon>Candidozyma</taxon>
    </lineage>
</organism>
<dbReference type="Proteomes" id="UP000241107">
    <property type="component" value="Unassembled WGS sequence"/>
</dbReference>
<evidence type="ECO:0000256" key="5">
    <source>
        <dbReference type="ARBA" id="ARBA00023054"/>
    </source>
</evidence>
<evidence type="ECO:0000313" key="13">
    <source>
        <dbReference type="Proteomes" id="UP000241107"/>
    </source>
</evidence>
<evidence type="ECO:0000256" key="1">
    <source>
        <dbReference type="ARBA" id="ARBA00004325"/>
    </source>
</evidence>
<dbReference type="PANTHER" id="PTHR12297:SF3">
    <property type="entry name" value="HIG1 DOMAIN FAMILY MEMBER 1A"/>
    <property type="match status" value="1"/>
</dbReference>
<accession>A0A2P7YHD4</accession>
<feature type="region of interest" description="Disordered" evidence="9">
    <location>
        <begin position="149"/>
        <end position="174"/>
    </location>
</feature>
<comment type="caution">
    <text evidence="12">The sequence shown here is derived from an EMBL/GenBank/DDBJ whole genome shotgun (WGS) entry which is preliminary data.</text>
</comment>
<keyword evidence="6" id="KW-0496">Mitochondrion</keyword>
<dbReference type="Pfam" id="PF04588">
    <property type="entry name" value="HIG_1_N"/>
    <property type="match status" value="1"/>
</dbReference>
<dbReference type="GO" id="GO:0097250">
    <property type="term" value="P:mitochondrial respirasome assembly"/>
    <property type="evidence" value="ECO:0007669"/>
    <property type="project" value="EnsemblFungi"/>
</dbReference>
<sequence length="174" mass="20086">MSPRVPSSFDGTDSTDEDEMDILQKMIFRCKQQPLVPIGTLLTTGAIILATKSIRQGRKADTQKYFRYRVGFQGFTLLALVFGGWYYQAESKAQKQSREEKLREKAKLREKLWIEELERRDQVIQDRKKRLEESRKELLQVASEGFQQEADKALNSQDRDSFPDGNSVAPPPKN</sequence>
<dbReference type="PANTHER" id="PTHR12297">
    <property type="entry name" value="HYPOXIA-INDUCBILE GENE 1 HIG1 -RELATED"/>
    <property type="match status" value="1"/>
</dbReference>
<dbReference type="OrthoDB" id="6604018at2759"/>
<dbReference type="AlphaFoldDB" id="A0A2P7YHD4"/>
<dbReference type="VEuPathDB" id="FungiDB:C7M61_004621"/>
<evidence type="ECO:0000259" key="11">
    <source>
        <dbReference type="PROSITE" id="PS51503"/>
    </source>
</evidence>
<dbReference type="GO" id="GO:0098803">
    <property type="term" value="C:respiratory chain complex"/>
    <property type="evidence" value="ECO:0007669"/>
    <property type="project" value="EnsemblFungi"/>
</dbReference>
<feature type="transmembrane region" description="Helical" evidence="10">
    <location>
        <begin position="35"/>
        <end position="54"/>
    </location>
</feature>
<dbReference type="GeneID" id="36568008"/>
<evidence type="ECO:0000256" key="8">
    <source>
        <dbReference type="SAM" id="Coils"/>
    </source>
</evidence>
<evidence type="ECO:0000256" key="10">
    <source>
        <dbReference type="SAM" id="Phobius"/>
    </source>
</evidence>
<name>A0A2P7YHD4_9ASCO</name>
<comment type="subcellular location">
    <subcellularLocation>
        <location evidence="1">Mitochondrion membrane</location>
    </subcellularLocation>
</comment>
<keyword evidence="4 10" id="KW-1133">Transmembrane helix</keyword>
<feature type="coiled-coil region" evidence="8">
    <location>
        <begin position="91"/>
        <end position="134"/>
    </location>
</feature>
<dbReference type="GO" id="GO:0005743">
    <property type="term" value="C:mitochondrial inner membrane"/>
    <property type="evidence" value="ECO:0007669"/>
    <property type="project" value="EnsemblFungi"/>
</dbReference>
<proteinExistence type="predicted"/>
<evidence type="ECO:0000256" key="6">
    <source>
        <dbReference type="ARBA" id="ARBA00023128"/>
    </source>
</evidence>
<evidence type="ECO:0000313" key="12">
    <source>
        <dbReference type="EMBL" id="PSK35376.1"/>
    </source>
</evidence>
<gene>
    <name evidence="12" type="ORF">C7M61_004621</name>
</gene>
<evidence type="ECO:0000256" key="7">
    <source>
        <dbReference type="ARBA" id="ARBA00023136"/>
    </source>
</evidence>
<keyword evidence="7 10" id="KW-0472">Membrane</keyword>
<dbReference type="PROSITE" id="PS51503">
    <property type="entry name" value="HIG1"/>
    <property type="match status" value="1"/>
</dbReference>
<dbReference type="InterPro" id="IPR050355">
    <property type="entry name" value="RCF1"/>
</dbReference>
<feature type="compositionally biased region" description="Basic and acidic residues" evidence="9">
    <location>
        <begin position="149"/>
        <end position="162"/>
    </location>
</feature>
<evidence type="ECO:0000256" key="2">
    <source>
        <dbReference type="ARBA" id="ARBA00013887"/>
    </source>
</evidence>
<feature type="transmembrane region" description="Helical" evidence="10">
    <location>
        <begin position="66"/>
        <end position="87"/>
    </location>
</feature>